<keyword evidence="6 7" id="KW-0472">Membrane</keyword>
<organism evidence="8 9">
    <name type="scientific">Croceifilum oryzae</name>
    <dbReference type="NCBI Taxonomy" id="1553429"/>
    <lineage>
        <taxon>Bacteria</taxon>
        <taxon>Bacillati</taxon>
        <taxon>Bacillota</taxon>
        <taxon>Bacilli</taxon>
        <taxon>Bacillales</taxon>
        <taxon>Thermoactinomycetaceae</taxon>
        <taxon>Croceifilum</taxon>
    </lineage>
</organism>
<evidence type="ECO:0000256" key="2">
    <source>
        <dbReference type="ARBA" id="ARBA00006679"/>
    </source>
</evidence>
<dbReference type="PANTHER" id="PTHR33452">
    <property type="entry name" value="OXIDOREDUCTASE CATD-RELATED"/>
    <property type="match status" value="1"/>
</dbReference>
<evidence type="ECO:0000256" key="6">
    <source>
        <dbReference type="ARBA" id="ARBA00023136"/>
    </source>
</evidence>
<sequence length="138" mass="14586">MTENRQGELGAFVLRVILGLTFFIHGWSKFSGGIDGVSGWFASIGLPGFLAYIVATIELVGGILLIIGLGTRVIAILNGFVMIGAIFSVKLSAGFMGNGQSAGYEFDLALLAIAIYLALNGSRFLAVDSLFSSKKRGY</sequence>
<evidence type="ECO:0000256" key="5">
    <source>
        <dbReference type="ARBA" id="ARBA00022989"/>
    </source>
</evidence>
<dbReference type="RefSeq" id="WP_307252455.1">
    <property type="nucleotide sequence ID" value="NZ_JAUSUV010000006.1"/>
</dbReference>
<dbReference type="InterPro" id="IPR032808">
    <property type="entry name" value="DoxX"/>
</dbReference>
<comment type="caution">
    <text evidence="8">The sequence shown here is derived from an EMBL/GenBank/DDBJ whole genome shotgun (WGS) entry which is preliminary data.</text>
</comment>
<keyword evidence="4 7" id="KW-0812">Transmembrane</keyword>
<evidence type="ECO:0000256" key="4">
    <source>
        <dbReference type="ARBA" id="ARBA00022692"/>
    </source>
</evidence>
<evidence type="ECO:0000313" key="8">
    <source>
        <dbReference type="EMBL" id="MDQ0417413.1"/>
    </source>
</evidence>
<dbReference type="Pfam" id="PF07681">
    <property type="entry name" value="DoxX"/>
    <property type="match status" value="1"/>
</dbReference>
<protein>
    <submittedName>
        <fullName evidence="8">Membrane protein YphA (DoxX/SURF4 family)</fullName>
    </submittedName>
</protein>
<reference evidence="8 9" key="1">
    <citation type="submission" date="2023-07" db="EMBL/GenBank/DDBJ databases">
        <title>Genomic Encyclopedia of Type Strains, Phase IV (KMG-IV): sequencing the most valuable type-strain genomes for metagenomic binning, comparative biology and taxonomic classification.</title>
        <authorList>
            <person name="Goeker M."/>
        </authorList>
    </citation>
    <scope>NUCLEOTIDE SEQUENCE [LARGE SCALE GENOMIC DNA]</scope>
    <source>
        <strain evidence="8 9">DSM 46876</strain>
    </source>
</reference>
<gene>
    <name evidence="8" type="ORF">J2Z48_001586</name>
</gene>
<proteinExistence type="inferred from homology"/>
<dbReference type="PANTHER" id="PTHR33452:SF1">
    <property type="entry name" value="INNER MEMBRANE PROTEIN YPHA-RELATED"/>
    <property type="match status" value="1"/>
</dbReference>
<evidence type="ECO:0000313" key="9">
    <source>
        <dbReference type="Proteomes" id="UP001238450"/>
    </source>
</evidence>
<accession>A0AAJ1WSI7</accession>
<evidence type="ECO:0000256" key="1">
    <source>
        <dbReference type="ARBA" id="ARBA00004651"/>
    </source>
</evidence>
<feature type="transmembrane region" description="Helical" evidence="7">
    <location>
        <begin position="74"/>
        <end position="96"/>
    </location>
</feature>
<evidence type="ECO:0000256" key="3">
    <source>
        <dbReference type="ARBA" id="ARBA00022475"/>
    </source>
</evidence>
<feature type="transmembrane region" description="Helical" evidence="7">
    <location>
        <begin position="12"/>
        <end position="28"/>
    </location>
</feature>
<dbReference type="AlphaFoldDB" id="A0AAJ1WSI7"/>
<keyword evidence="9" id="KW-1185">Reference proteome</keyword>
<dbReference type="GO" id="GO:0005886">
    <property type="term" value="C:plasma membrane"/>
    <property type="evidence" value="ECO:0007669"/>
    <property type="project" value="UniProtKB-SubCell"/>
</dbReference>
<feature type="transmembrane region" description="Helical" evidence="7">
    <location>
        <begin position="40"/>
        <end position="67"/>
    </location>
</feature>
<keyword evidence="3" id="KW-1003">Cell membrane</keyword>
<comment type="subcellular location">
    <subcellularLocation>
        <location evidence="1">Cell membrane</location>
        <topology evidence="1">Multi-pass membrane protein</topology>
    </subcellularLocation>
</comment>
<dbReference type="InterPro" id="IPR051907">
    <property type="entry name" value="DoxX-like_oxidoreductase"/>
</dbReference>
<comment type="similarity">
    <text evidence="2">Belongs to the DoxX family.</text>
</comment>
<dbReference type="Proteomes" id="UP001238450">
    <property type="component" value="Unassembled WGS sequence"/>
</dbReference>
<feature type="transmembrane region" description="Helical" evidence="7">
    <location>
        <begin position="108"/>
        <end position="126"/>
    </location>
</feature>
<evidence type="ECO:0000256" key="7">
    <source>
        <dbReference type="SAM" id="Phobius"/>
    </source>
</evidence>
<name>A0AAJ1WSI7_9BACL</name>
<dbReference type="EMBL" id="JAUSUV010000006">
    <property type="protein sequence ID" value="MDQ0417413.1"/>
    <property type="molecule type" value="Genomic_DNA"/>
</dbReference>
<keyword evidence="5 7" id="KW-1133">Transmembrane helix</keyword>